<evidence type="ECO:0000313" key="7">
    <source>
        <dbReference type="EMBL" id="TSJ81985.1"/>
    </source>
</evidence>
<protein>
    <submittedName>
        <fullName evidence="6">T9SS type A sorting domain-containing protein</fullName>
    </submittedName>
</protein>
<feature type="signal peptide" evidence="4">
    <location>
        <begin position="1"/>
        <end position="19"/>
    </location>
</feature>
<name>A0A5M7BFV2_9FLAO</name>
<dbReference type="EMBL" id="VWRS01000001">
    <property type="protein sequence ID" value="KAA5827740.1"/>
    <property type="molecule type" value="Genomic_DNA"/>
</dbReference>
<gene>
    <name evidence="6" type="ORF">F2B50_02570</name>
    <name evidence="7" type="ORF">FPF71_02570</name>
</gene>
<evidence type="ECO:0000256" key="2">
    <source>
        <dbReference type="ARBA" id="ARBA00022729"/>
    </source>
</evidence>
<keyword evidence="3" id="KW-0677">Repeat</keyword>
<dbReference type="EMBL" id="VMBF01000001">
    <property type="protein sequence ID" value="TSJ81985.1"/>
    <property type="molecule type" value="Genomic_DNA"/>
</dbReference>
<comment type="caution">
    <text evidence="6">The sequence shown here is derived from an EMBL/GenBank/DDBJ whole genome shotgun (WGS) entry which is preliminary data.</text>
</comment>
<dbReference type="Proteomes" id="UP000315145">
    <property type="component" value="Unassembled WGS sequence"/>
</dbReference>
<dbReference type="Gene3D" id="3.80.10.10">
    <property type="entry name" value="Ribonuclease Inhibitor"/>
    <property type="match status" value="6"/>
</dbReference>
<dbReference type="SUPFAM" id="SSF52058">
    <property type="entry name" value="L domain-like"/>
    <property type="match status" value="4"/>
</dbReference>
<keyword evidence="8" id="KW-1185">Reference proteome</keyword>
<reference evidence="7 8" key="2">
    <citation type="submission" date="2019-07" db="EMBL/GenBank/DDBJ databases">
        <title>Algibacter marinivivus sp. nov., isolated from the surface of a marine red alga.</title>
        <authorList>
            <person name="Zhong X."/>
            <person name="Xu W."/>
            <person name="Zhang Y."/>
            <person name="Zhang Q."/>
            <person name="Du Z."/>
        </authorList>
    </citation>
    <scope>NUCLEOTIDE SEQUENCE [LARGE SCALE GENOMIC DNA]</scope>
    <source>
        <strain evidence="7 8">RU-4-M-4</strain>
    </source>
</reference>
<dbReference type="Proteomes" id="UP000322315">
    <property type="component" value="Unassembled WGS sequence"/>
</dbReference>
<dbReference type="InterPro" id="IPR052574">
    <property type="entry name" value="CDIRP"/>
</dbReference>
<evidence type="ECO:0000259" key="5">
    <source>
        <dbReference type="Pfam" id="PF18962"/>
    </source>
</evidence>
<evidence type="ECO:0000256" key="1">
    <source>
        <dbReference type="ARBA" id="ARBA00022614"/>
    </source>
</evidence>
<evidence type="ECO:0000256" key="3">
    <source>
        <dbReference type="ARBA" id="ARBA00022737"/>
    </source>
</evidence>
<feature type="domain" description="Secretion system C-terminal sorting" evidence="5">
    <location>
        <begin position="1254"/>
        <end position="1319"/>
    </location>
</feature>
<reference evidence="6 9" key="1">
    <citation type="journal article" date="2015" name="Int. J. Syst. Evol. Microbiol.">
        <title>Algibacter amylolyticus sp. nov., isolated from intertidal sediment.</title>
        <authorList>
            <person name="Zhang D.C."/>
            <person name="Wu J."/>
            <person name="Neuner K."/>
            <person name="Yao J."/>
            <person name="Margesin R."/>
        </authorList>
    </citation>
    <scope>NUCLEOTIDE SEQUENCE [LARGE SCALE GENOMIC DNA]</scope>
    <source>
        <strain evidence="6 9">RU-4-M-4</strain>
    </source>
</reference>
<proteinExistence type="predicted"/>
<dbReference type="PANTHER" id="PTHR47566">
    <property type="match status" value="1"/>
</dbReference>
<dbReference type="OrthoDB" id="3179827at2"/>
<feature type="chain" id="PRO_5024367966" evidence="4">
    <location>
        <begin position="20"/>
        <end position="1321"/>
    </location>
</feature>
<evidence type="ECO:0000313" key="9">
    <source>
        <dbReference type="Proteomes" id="UP000322315"/>
    </source>
</evidence>
<evidence type="ECO:0000256" key="4">
    <source>
        <dbReference type="SAM" id="SignalP"/>
    </source>
</evidence>
<reference evidence="6" key="3">
    <citation type="submission" date="2019-09" db="EMBL/GenBank/DDBJ databases">
        <authorList>
            <person name="Zhang D.-C."/>
        </authorList>
    </citation>
    <scope>NUCLEOTIDE SEQUENCE</scope>
    <source>
        <strain evidence="6">RU-4-M-4</strain>
    </source>
</reference>
<dbReference type="RefSeq" id="WP_144115083.1">
    <property type="nucleotide sequence ID" value="NZ_JACHGE010000001.1"/>
</dbReference>
<dbReference type="NCBIfam" id="TIGR04183">
    <property type="entry name" value="Por_Secre_tail"/>
    <property type="match status" value="1"/>
</dbReference>
<sequence>MKTKLFFLVYLFISSVCFAQTTLIPDPNFEQALIDLGYDESPINGSVPTEYIDFISSLDLTDKNITNLTGIEDFNSLTSLECSGNQIMDLDLSNNNILSVLNCSGNNLSYLNVKNGNNTNFTNFKVYGNTNLTCIEVDNVAYSEANWSSGIDALVNFSEDCSAAALTYVPDDNFEQALIDSGHDSGPLDDYVLTENIKNRTHLNVSDKNIADLTGIEDFIALTSLTCPQNQLTSLDLSYNKSLTRLYCYSNRITSLNITQNNDLTHIRAHDNQLTSVDVRNNIDLIEFYCGINQLTSLDVSQNTALTSLVVYENQLSSLDVSFNTALTELACYNNQLTALDVKNGNNTNFVFFYATDNPNLSCIEVDDATYSTTNWTDIDPQANFSEDCSVLSLTYVPDDNFEQALIRLGFDSGPLDNYVPTENINTVTTLDVSVKNITDLTGIEDFLALKVLICAYNELTTLDLSKNAALTDLYAHNNLLTELDVSQNKLLTFFYVNINQLSSLNIKNDNNDIITEFAATNNPNLTCINVDDSAYSETNWTNIDPQTSFSEDCSAIQLTYIPDDNFEQALINLGYDSGALDDYVPTANINTVTTLSVHNKNISDLTGIEGFVALEEFNCRNNLLTSLDLSNNSALTELTAHNNLLTTIDLTQNIALISIDLYSNQLTSLDLGNNLALTSLNARNNNLESLDLTQNTGLKSLNVSNNLLPAIDLNNNIELLELILSVNLLTTLDVSQNLALMDLEVDNNLLTAIEFGQNIVLHRLIIDYNKLTNLDLSNQTALATLNANYNLLNTLDLSLNTNLIQLACGYNPLVSLNVKNGNNTNFTLFFAPFNINLTCIEVDDANYSTNNWSTIDEHASFSETCSADPQTYIPDDNFEQALIDLGYDSGALDDYVPTDNINTLTTLDVSNKNIADLTGIEDFVVLEELYCNNNQITSISIENNSALNILNISFNTISNLDVSNNLSLTSLNFSYNEIANVNLTNNALLIDLYGAGNNLTSLDLSNNPSLKKLYCPVNEISDLDVSINSDLTHLNVYFNNLTSLNVKNNNNLSFIEFLATSNQNLTCIEVDDELYSTTNWTGIDAQTRFSEDCSAIPLTYIPDDNFEQALIDLGFDSGPLDNYVPTENIDGITTLSISFKDISDLTGIEDFKALSVLQCYSNQLTSLNLTNNTNLTHVNIGGNNLLYLNVKNGANTNITTFITLENVNLLCIEVDDETFSTLHWSETIDSQTSFSESCQYLSTNNFEAADFKIYPNPASNFINIESGNRIEKVSIYNLLGQDVLHRQETNHINISTLHSGTYFVKIKTNKGEQVKKIIKI</sequence>
<keyword evidence="2 4" id="KW-0732">Signal</keyword>
<dbReference type="GO" id="GO:0035591">
    <property type="term" value="F:signaling adaptor activity"/>
    <property type="evidence" value="ECO:0007669"/>
    <property type="project" value="TreeGrafter"/>
</dbReference>
<dbReference type="PANTHER" id="PTHR47566:SF1">
    <property type="entry name" value="PROTEIN NUD1"/>
    <property type="match status" value="1"/>
</dbReference>
<dbReference type="InterPro" id="IPR026444">
    <property type="entry name" value="Secre_tail"/>
</dbReference>
<evidence type="ECO:0000313" key="8">
    <source>
        <dbReference type="Proteomes" id="UP000315145"/>
    </source>
</evidence>
<organism evidence="6 9">
    <name type="scientific">Algibacter amylolyticus</name>
    <dbReference type="NCBI Taxonomy" id="1608400"/>
    <lineage>
        <taxon>Bacteria</taxon>
        <taxon>Pseudomonadati</taxon>
        <taxon>Bacteroidota</taxon>
        <taxon>Flavobacteriia</taxon>
        <taxon>Flavobacteriales</taxon>
        <taxon>Flavobacteriaceae</taxon>
        <taxon>Algibacter</taxon>
    </lineage>
</organism>
<evidence type="ECO:0000313" key="6">
    <source>
        <dbReference type="EMBL" id="KAA5827740.1"/>
    </source>
</evidence>
<accession>A0A5M7BFV2</accession>
<dbReference type="Pfam" id="PF18962">
    <property type="entry name" value="Por_Secre_tail"/>
    <property type="match status" value="1"/>
</dbReference>
<keyword evidence="1" id="KW-0433">Leucine-rich repeat</keyword>
<dbReference type="InterPro" id="IPR032675">
    <property type="entry name" value="LRR_dom_sf"/>
</dbReference>